<feature type="transmembrane region" description="Helical" evidence="2">
    <location>
        <begin position="12"/>
        <end position="32"/>
    </location>
</feature>
<evidence type="ECO:0000313" key="4">
    <source>
        <dbReference type="EMBL" id="MBR7678733.1"/>
    </source>
</evidence>
<keyword evidence="2" id="KW-0472">Membrane</keyword>
<evidence type="ECO:0000313" key="5">
    <source>
        <dbReference type="Proteomes" id="UP000675554"/>
    </source>
</evidence>
<name>A0A8T4J6Q1_9ACTN</name>
<evidence type="ECO:0000259" key="3">
    <source>
        <dbReference type="Pfam" id="PF00892"/>
    </source>
</evidence>
<dbReference type="Proteomes" id="UP000675554">
    <property type="component" value="Unassembled WGS sequence"/>
</dbReference>
<dbReference type="InterPro" id="IPR000620">
    <property type="entry name" value="EamA_dom"/>
</dbReference>
<keyword evidence="2" id="KW-0812">Transmembrane</keyword>
<dbReference type="SUPFAM" id="SSF103481">
    <property type="entry name" value="Multidrug resistance efflux transporter EmrE"/>
    <property type="match status" value="1"/>
</dbReference>
<feature type="domain" description="EamA" evidence="3">
    <location>
        <begin position="11"/>
        <end position="52"/>
    </location>
</feature>
<evidence type="ECO:0000256" key="1">
    <source>
        <dbReference type="ARBA" id="ARBA00007362"/>
    </source>
</evidence>
<dbReference type="GO" id="GO:0016020">
    <property type="term" value="C:membrane"/>
    <property type="evidence" value="ECO:0007669"/>
    <property type="project" value="InterPro"/>
</dbReference>
<keyword evidence="2" id="KW-1133">Transmembrane helix</keyword>
<comment type="similarity">
    <text evidence="1">Belongs to the EamA transporter family.</text>
</comment>
<dbReference type="InterPro" id="IPR037185">
    <property type="entry name" value="EmrE-like"/>
</dbReference>
<evidence type="ECO:0000256" key="2">
    <source>
        <dbReference type="SAM" id="Phobius"/>
    </source>
</evidence>
<reference evidence="4" key="1">
    <citation type="submission" date="2021-04" db="EMBL/GenBank/DDBJ databases">
        <title>Sequencing of actinobacteria type strains.</title>
        <authorList>
            <person name="Nguyen G.-S."/>
            <person name="Wentzel A."/>
        </authorList>
    </citation>
    <scope>NUCLEOTIDE SEQUENCE</scope>
    <source>
        <strain evidence="4">DSM 42095</strain>
    </source>
</reference>
<dbReference type="AlphaFoldDB" id="A0A8T4J6Q1"/>
<dbReference type="Pfam" id="PF00892">
    <property type="entry name" value="EamA"/>
    <property type="match status" value="1"/>
</dbReference>
<protein>
    <submittedName>
        <fullName evidence="4">EamA family transporter</fullName>
    </submittedName>
</protein>
<accession>A0A8T4J6Q1</accession>
<keyword evidence="5" id="KW-1185">Reference proteome</keyword>
<organism evidence="4 5">
    <name type="scientific">Streptomyces daliensis</name>
    <dbReference type="NCBI Taxonomy" id="299421"/>
    <lineage>
        <taxon>Bacteria</taxon>
        <taxon>Bacillati</taxon>
        <taxon>Actinomycetota</taxon>
        <taxon>Actinomycetes</taxon>
        <taxon>Kitasatosporales</taxon>
        <taxon>Streptomycetaceae</taxon>
        <taxon>Streptomyces</taxon>
    </lineage>
</organism>
<comment type="caution">
    <text evidence="4">The sequence shown here is derived from an EMBL/GenBank/DDBJ whole genome shotgun (WGS) entry which is preliminary data.</text>
</comment>
<feature type="non-terminal residue" evidence="4">
    <location>
        <position position="1"/>
    </location>
</feature>
<gene>
    <name evidence="4" type="ORF">KDA82_38435</name>
</gene>
<proteinExistence type="inferred from homology"/>
<sequence>AQPPAPARAPATGSTLLLLQPVMAIGFGIGFLGERPTLTQYAGCALVVLTVWRASRTDH</sequence>
<dbReference type="EMBL" id="JAGSMN010001776">
    <property type="protein sequence ID" value="MBR7678733.1"/>
    <property type="molecule type" value="Genomic_DNA"/>
</dbReference>